<dbReference type="OrthoDB" id="9798407at2"/>
<accession>A0A4Q7YY18</accession>
<dbReference type="PANTHER" id="PTHR12110">
    <property type="entry name" value="HYDROXYPYRUVATE ISOMERASE"/>
    <property type="match status" value="1"/>
</dbReference>
<dbReference type="RefSeq" id="WP_130419820.1">
    <property type="nucleotide sequence ID" value="NZ_SHKW01000001.1"/>
</dbReference>
<feature type="signal peptide" evidence="1">
    <location>
        <begin position="1"/>
        <end position="29"/>
    </location>
</feature>
<dbReference type="PANTHER" id="PTHR12110:SF41">
    <property type="entry name" value="INOSOSE DEHYDRATASE"/>
    <property type="match status" value="1"/>
</dbReference>
<dbReference type="SUPFAM" id="SSF51658">
    <property type="entry name" value="Xylose isomerase-like"/>
    <property type="match status" value="1"/>
</dbReference>
<evidence type="ECO:0000313" key="4">
    <source>
        <dbReference type="Proteomes" id="UP000292958"/>
    </source>
</evidence>
<dbReference type="InterPro" id="IPR006311">
    <property type="entry name" value="TAT_signal"/>
</dbReference>
<dbReference type="AlphaFoldDB" id="A0A4Q7YY18"/>
<dbReference type="Pfam" id="PF01261">
    <property type="entry name" value="AP_endonuc_2"/>
    <property type="match status" value="1"/>
</dbReference>
<evidence type="ECO:0000259" key="2">
    <source>
        <dbReference type="Pfam" id="PF01261"/>
    </source>
</evidence>
<comment type="caution">
    <text evidence="3">The sequence shown here is derived from an EMBL/GenBank/DDBJ whole genome shotgun (WGS) entry which is preliminary data.</text>
</comment>
<name>A0A4Q7YY18_9BACT</name>
<dbReference type="Gene3D" id="3.20.20.150">
    <property type="entry name" value="Divalent-metal-dependent TIM barrel enzymes"/>
    <property type="match status" value="1"/>
</dbReference>
<dbReference type="GO" id="GO:0016853">
    <property type="term" value="F:isomerase activity"/>
    <property type="evidence" value="ECO:0007669"/>
    <property type="project" value="UniProtKB-KW"/>
</dbReference>
<reference evidence="3 4" key="1">
    <citation type="submission" date="2019-02" db="EMBL/GenBank/DDBJ databases">
        <title>Genomic Encyclopedia of Archaeal and Bacterial Type Strains, Phase II (KMG-II): from individual species to whole genera.</title>
        <authorList>
            <person name="Goeker M."/>
        </authorList>
    </citation>
    <scope>NUCLEOTIDE SEQUENCE [LARGE SCALE GENOMIC DNA]</scope>
    <source>
        <strain evidence="3 4">DSM 18101</strain>
    </source>
</reference>
<keyword evidence="4" id="KW-1185">Reference proteome</keyword>
<evidence type="ECO:0000256" key="1">
    <source>
        <dbReference type="SAM" id="SignalP"/>
    </source>
</evidence>
<dbReference type="PROSITE" id="PS51318">
    <property type="entry name" value="TAT"/>
    <property type="match status" value="1"/>
</dbReference>
<dbReference type="InterPro" id="IPR013022">
    <property type="entry name" value="Xyl_isomerase-like_TIM-brl"/>
</dbReference>
<feature type="chain" id="PRO_5020878965" evidence="1">
    <location>
        <begin position="30"/>
        <end position="289"/>
    </location>
</feature>
<dbReference type="InterPro" id="IPR050312">
    <property type="entry name" value="IolE/XylAMocC-like"/>
</dbReference>
<gene>
    <name evidence="3" type="ORF">BDD14_3541</name>
</gene>
<organism evidence="3 4">
    <name type="scientific">Edaphobacter modestus</name>
    <dbReference type="NCBI Taxonomy" id="388466"/>
    <lineage>
        <taxon>Bacteria</taxon>
        <taxon>Pseudomonadati</taxon>
        <taxon>Acidobacteriota</taxon>
        <taxon>Terriglobia</taxon>
        <taxon>Terriglobales</taxon>
        <taxon>Acidobacteriaceae</taxon>
        <taxon>Edaphobacter</taxon>
    </lineage>
</organism>
<evidence type="ECO:0000313" key="3">
    <source>
        <dbReference type="EMBL" id="RZU41999.1"/>
    </source>
</evidence>
<dbReference type="Proteomes" id="UP000292958">
    <property type="component" value="Unassembled WGS sequence"/>
</dbReference>
<proteinExistence type="predicted"/>
<keyword evidence="3" id="KW-0413">Isomerase</keyword>
<sequence length="289" mass="32476">MMTTRREFLRLSAMAAAAGCTLRASNAFAGNHDGMAYGVQLYMVRKEAPADLAGVLKKIRATGFTQVELYPIAYTHHASELKKMVEDAGLGHDSGHFDYDSIPDRIGYAKELGLKYMVCSILPENHWGSPGGFKSAAYNLNQWGRLVRNADMQLVFHNHNYEFKQLPDGETGFDVLMKNTDSDLVKLELDLYWLVQGGQDPAAMMKKYKDRLVMIHLKDRVANSPVNYSPHDEQHIVELGKGSIDWKPLISQARAQGVKLALLDQDETKLPVFESMKMNFDYLSSLKLS</sequence>
<protein>
    <submittedName>
        <fullName evidence="3">Sugar phosphate isomerase/epimerase</fullName>
    </submittedName>
</protein>
<keyword evidence="1" id="KW-0732">Signal</keyword>
<dbReference type="InterPro" id="IPR036237">
    <property type="entry name" value="Xyl_isomerase-like_sf"/>
</dbReference>
<dbReference type="EMBL" id="SHKW01000001">
    <property type="protein sequence ID" value="RZU41999.1"/>
    <property type="molecule type" value="Genomic_DNA"/>
</dbReference>
<feature type="domain" description="Xylose isomerase-like TIM barrel" evidence="2">
    <location>
        <begin position="57"/>
        <end position="257"/>
    </location>
</feature>